<name>A0A9E5MNZ2_9GAMM</name>
<protein>
    <submittedName>
        <fullName evidence="2">Uncharacterized protein</fullName>
    </submittedName>
</protein>
<proteinExistence type="predicted"/>
<comment type="caution">
    <text evidence="2">The sequence shown here is derived from an EMBL/GenBank/DDBJ whole genome shotgun (WGS) entry which is preliminary data.</text>
</comment>
<keyword evidence="1" id="KW-0472">Membrane</keyword>
<sequence length="148" mass="16459">MTSNSRLKDRALKYTAVLVFALASISALLAFGYFMIQVVSEFLGSEHLIAFNKGSMYLLGVGLSLGLLTLLMVQEIRGQAISTETNRKATRLALLFLGVIFLFPMAADHVVQYRVSRMGYVYCQDQSHQWLHAQTKVFAVNATSCDTQ</sequence>
<dbReference type="AlphaFoldDB" id="A0A9E5MNZ2"/>
<keyword evidence="1" id="KW-1133">Transmembrane helix</keyword>
<keyword evidence="3" id="KW-1185">Reference proteome</keyword>
<gene>
    <name evidence="2" type="ORF">G8770_19200</name>
</gene>
<organism evidence="2 3">
    <name type="scientific">Pseudomaricurvus hydrocarbonicus</name>
    <dbReference type="NCBI Taxonomy" id="1470433"/>
    <lineage>
        <taxon>Bacteria</taxon>
        <taxon>Pseudomonadati</taxon>
        <taxon>Pseudomonadota</taxon>
        <taxon>Gammaproteobacteria</taxon>
        <taxon>Cellvibrionales</taxon>
        <taxon>Cellvibrionaceae</taxon>
        <taxon>Pseudomaricurvus</taxon>
    </lineage>
</organism>
<accession>A0A9E5MNZ2</accession>
<reference evidence="2" key="1">
    <citation type="submission" date="2020-03" db="EMBL/GenBank/DDBJ databases">
        <authorList>
            <person name="Guo F."/>
        </authorList>
    </citation>
    <scope>NUCLEOTIDE SEQUENCE</scope>
    <source>
        <strain evidence="2">JCM 30134</strain>
    </source>
</reference>
<evidence type="ECO:0000313" key="3">
    <source>
        <dbReference type="Proteomes" id="UP000787472"/>
    </source>
</evidence>
<keyword evidence="1" id="KW-0812">Transmembrane</keyword>
<evidence type="ECO:0000313" key="2">
    <source>
        <dbReference type="EMBL" id="NHO67679.1"/>
    </source>
</evidence>
<dbReference type="RefSeq" id="WP_167190864.1">
    <property type="nucleotide sequence ID" value="NZ_JAAONZ010000019.1"/>
</dbReference>
<evidence type="ECO:0000256" key="1">
    <source>
        <dbReference type="SAM" id="Phobius"/>
    </source>
</evidence>
<feature type="transmembrane region" description="Helical" evidence="1">
    <location>
        <begin position="56"/>
        <end position="73"/>
    </location>
</feature>
<dbReference type="Proteomes" id="UP000787472">
    <property type="component" value="Unassembled WGS sequence"/>
</dbReference>
<dbReference type="EMBL" id="JAAONZ010000019">
    <property type="protein sequence ID" value="NHO67679.1"/>
    <property type="molecule type" value="Genomic_DNA"/>
</dbReference>
<feature type="transmembrane region" description="Helical" evidence="1">
    <location>
        <begin position="12"/>
        <end position="36"/>
    </location>
</feature>
<feature type="transmembrane region" description="Helical" evidence="1">
    <location>
        <begin position="93"/>
        <end position="111"/>
    </location>
</feature>